<keyword evidence="3" id="KW-0813">Transport</keyword>
<protein>
    <recommendedName>
        <fullName evidence="11">Oligopeptide transporter</fullName>
    </recommendedName>
</protein>
<dbReference type="GO" id="GO:0000329">
    <property type="term" value="C:fungal-type vacuole membrane"/>
    <property type="evidence" value="ECO:0007669"/>
    <property type="project" value="TreeGrafter"/>
</dbReference>
<reference evidence="9" key="1">
    <citation type="journal article" date="2021" name="G3 (Bethesda)">
        <title>Genomic diversity, chromosomal rearrangements, and interspecies hybridization in the ogataea polymorpha species complex.</title>
        <authorList>
            <person name="Hanson S.J."/>
            <person name="Cinneide E.O."/>
            <person name="Salzberg L.I."/>
            <person name="Wolfe K.H."/>
            <person name="McGowan J."/>
            <person name="Fitzpatrick D.A."/>
            <person name="Matlin K."/>
        </authorList>
    </citation>
    <scope>NUCLEOTIDE SEQUENCE</scope>
    <source>
        <strain evidence="9">61-244</strain>
    </source>
</reference>
<evidence type="ECO:0000256" key="4">
    <source>
        <dbReference type="ARBA" id="ARBA00022692"/>
    </source>
</evidence>
<comment type="similarity">
    <text evidence="2">Belongs to the oligopeptide OPT transporter family.</text>
</comment>
<keyword evidence="6 8" id="KW-0472">Membrane</keyword>
<feature type="compositionally biased region" description="Acidic residues" evidence="7">
    <location>
        <begin position="385"/>
        <end position="394"/>
    </location>
</feature>
<evidence type="ECO:0000313" key="9">
    <source>
        <dbReference type="EMBL" id="KAG7821228.1"/>
    </source>
</evidence>
<dbReference type="Proteomes" id="UP001196530">
    <property type="component" value="Unassembled WGS sequence"/>
</dbReference>
<dbReference type="PANTHER" id="PTHR31645">
    <property type="entry name" value="OLIGOPEPTIDE TRANSPORTER YGL114W-RELATED"/>
    <property type="match status" value="1"/>
</dbReference>
<feature type="transmembrane region" description="Helical" evidence="8">
    <location>
        <begin position="651"/>
        <end position="678"/>
    </location>
</feature>
<dbReference type="NCBIfam" id="TIGR00728">
    <property type="entry name" value="OPT_sfam"/>
    <property type="match status" value="1"/>
</dbReference>
<comment type="subcellular location">
    <subcellularLocation>
        <location evidence="1">Membrane</location>
        <topology evidence="1">Multi-pass membrane protein</topology>
    </subcellularLocation>
</comment>
<feature type="transmembrane region" description="Helical" evidence="8">
    <location>
        <begin position="557"/>
        <end position="578"/>
    </location>
</feature>
<keyword evidence="4 8" id="KW-0812">Transmembrane</keyword>
<feature type="transmembrane region" description="Helical" evidence="8">
    <location>
        <begin position="285"/>
        <end position="309"/>
    </location>
</feature>
<evidence type="ECO:0000256" key="2">
    <source>
        <dbReference type="ARBA" id="ARBA00008807"/>
    </source>
</evidence>
<feature type="transmembrane region" description="Helical" evidence="8">
    <location>
        <begin position="87"/>
        <end position="108"/>
    </location>
</feature>
<keyword evidence="5 8" id="KW-1133">Transmembrane helix</keyword>
<gene>
    <name evidence="9" type="ORF">KL928_001312</name>
</gene>
<dbReference type="GO" id="GO:0035673">
    <property type="term" value="F:oligopeptide transmembrane transporter activity"/>
    <property type="evidence" value="ECO:0007669"/>
    <property type="project" value="InterPro"/>
</dbReference>
<dbReference type="AlphaFoldDB" id="A0AAN6DKL6"/>
<dbReference type="RefSeq" id="XP_043061771.1">
    <property type="nucleotide sequence ID" value="XM_043201664.1"/>
</dbReference>
<feature type="transmembrane region" description="Helical" evidence="8">
    <location>
        <begin position="467"/>
        <end position="488"/>
    </location>
</feature>
<evidence type="ECO:0000256" key="7">
    <source>
        <dbReference type="SAM" id="MobiDB-lite"/>
    </source>
</evidence>
<comment type="caution">
    <text evidence="9">The sequence shown here is derived from an EMBL/GenBank/DDBJ whole genome shotgun (WGS) entry which is preliminary data.</text>
</comment>
<feature type="transmembrane region" description="Helical" evidence="8">
    <location>
        <begin position="329"/>
        <end position="351"/>
    </location>
</feature>
<feature type="transmembrane region" description="Helical" evidence="8">
    <location>
        <begin position="22"/>
        <end position="42"/>
    </location>
</feature>
<dbReference type="EMBL" id="JAHLUX010000002">
    <property type="protein sequence ID" value="KAG7821228.1"/>
    <property type="molecule type" value="Genomic_DNA"/>
</dbReference>
<dbReference type="Pfam" id="PF03169">
    <property type="entry name" value="OPT"/>
    <property type="match status" value="1"/>
</dbReference>
<feature type="region of interest" description="Disordered" evidence="7">
    <location>
        <begin position="184"/>
        <end position="208"/>
    </location>
</feature>
<evidence type="ECO:0000256" key="3">
    <source>
        <dbReference type="ARBA" id="ARBA00022448"/>
    </source>
</evidence>
<name>A0AAN6DKL6_PICAN</name>
<evidence type="ECO:0000313" key="10">
    <source>
        <dbReference type="Proteomes" id="UP001196530"/>
    </source>
</evidence>
<dbReference type="InterPro" id="IPR004813">
    <property type="entry name" value="OPT"/>
</dbReference>
<organism evidence="9 10">
    <name type="scientific">Pichia angusta</name>
    <name type="common">Yeast</name>
    <name type="synonym">Hansenula polymorpha</name>
    <dbReference type="NCBI Taxonomy" id="870730"/>
    <lineage>
        <taxon>Eukaryota</taxon>
        <taxon>Fungi</taxon>
        <taxon>Dikarya</taxon>
        <taxon>Ascomycota</taxon>
        <taxon>Saccharomycotina</taxon>
        <taxon>Pichiomycetes</taxon>
        <taxon>Pichiales</taxon>
        <taxon>Pichiaceae</taxon>
        <taxon>Ogataea</taxon>
    </lineage>
</organism>
<evidence type="ECO:0000256" key="8">
    <source>
        <dbReference type="SAM" id="Phobius"/>
    </source>
</evidence>
<proteinExistence type="inferred from homology"/>
<feature type="transmembrane region" description="Helical" evidence="8">
    <location>
        <begin position="613"/>
        <end position="630"/>
    </location>
</feature>
<dbReference type="PANTHER" id="PTHR31645:SF0">
    <property type="entry name" value="OLIGOPEPTIDE TRANSPORTER YGL114W-RELATED"/>
    <property type="match status" value="1"/>
</dbReference>
<evidence type="ECO:0008006" key="11">
    <source>
        <dbReference type="Google" id="ProtNLM"/>
    </source>
</evidence>
<feature type="region of interest" description="Disordered" evidence="7">
    <location>
        <begin position="383"/>
        <end position="421"/>
    </location>
</feature>
<accession>A0AAN6DKL6</accession>
<feature type="transmembrane region" description="Helical" evidence="8">
    <location>
        <begin position="128"/>
        <end position="149"/>
    </location>
</feature>
<feature type="transmembrane region" description="Helical" evidence="8">
    <location>
        <begin position="441"/>
        <end position="461"/>
    </location>
</feature>
<dbReference type="InterPro" id="IPR045035">
    <property type="entry name" value="YSL-like"/>
</dbReference>
<dbReference type="GeneID" id="66125363"/>
<evidence type="ECO:0000256" key="5">
    <source>
        <dbReference type="ARBA" id="ARBA00022989"/>
    </source>
</evidence>
<evidence type="ECO:0000256" key="6">
    <source>
        <dbReference type="ARBA" id="ARBA00023136"/>
    </source>
</evidence>
<evidence type="ECO:0000256" key="1">
    <source>
        <dbReference type="ARBA" id="ARBA00004141"/>
    </source>
</evidence>
<feature type="transmembrane region" description="Helical" evidence="8">
    <location>
        <begin position="48"/>
        <end position="66"/>
    </location>
</feature>
<feature type="transmembrane region" description="Helical" evidence="8">
    <location>
        <begin position="690"/>
        <end position="713"/>
    </location>
</feature>
<sequence>MPITAKLPNDMPWESKAALPQVTLRSTIAGLVIGSVILVSNFQFGLQTGWVSMMSLPSALLGFSIFKTLQPRLHCHFTDVENVFVQSVAVAVATGPLAYGFIGIIPAIEKLMTDAESGSESGIDLSQLWKLATWAFGLAFFGVFFAVPLRKQFIIKEKLAFPSGSATATLISVFHGTTLNVESKIKSPPKQSSSAEEHESHPERPATPNNITIIESQDLCQLQQVETYQTNIKLLAATSSVSSIYTVVGYFVPQIKRIPILGNTISESYLINFQPSPSYIGQGMIMGFTTTAYMMFGMVFGWCILSPLAQYMGWAPGPVDDWKEGAEGWIMWISLAIMICDSIVSFLIIVVKSLTSLYQSSSSEPLSRTGSVDSPHEELERLIDENEVASDEDVSSSTYHGDGSNDHTQKNSSSSLPESDQLSDRSTYVDLDESHQISATVTVVGLIVSSVACVVCTRLVFGPVVPIYTIVTAIILSLFLSVLGVRALGETDLNPVSGIGKLSQLIFALIIPKSQPGAILINLISGAISEAATQQAGDLLQDLKTGYLLGASPKAQFIAQIYGSLFSVLLSAVMYKLYNSIYEIPSQMFKIPTAVIWIDCARLVNGSGLPPKVFEFAIVLGIVFAIISFLKNTVTPNNKWHKYIKFLPSGVPVGIGIYNVPSFTLARFVGGLISYFWLLKVTPGNSDARVRLIIFSSGLVLGEGLFSVMNMLLTSLNVPHL</sequence>
<feature type="compositionally biased region" description="Basic and acidic residues" evidence="7">
    <location>
        <begin position="195"/>
        <end position="204"/>
    </location>
</feature>